<proteinExistence type="inferred from homology"/>
<keyword evidence="5 9" id="KW-0812">Transmembrane</keyword>
<feature type="transmembrane region" description="Helical" evidence="9">
    <location>
        <begin position="195"/>
        <end position="217"/>
    </location>
</feature>
<evidence type="ECO:0000256" key="8">
    <source>
        <dbReference type="SAM" id="MobiDB-lite"/>
    </source>
</evidence>
<evidence type="ECO:0000256" key="5">
    <source>
        <dbReference type="ARBA" id="ARBA00022692"/>
    </source>
</evidence>
<comment type="caution">
    <text evidence="10">The sequence shown here is derived from an EMBL/GenBank/DDBJ whole genome shotgun (WGS) entry which is preliminary data.</text>
</comment>
<evidence type="ECO:0000256" key="9">
    <source>
        <dbReference type="SAM" id="Phobius"/>
    </source>
</evidence>
<dbReference type="InterPro" id="IPR018093">
    <property type="entry name" value="BCCT_CS"/>
</dbReference>
<comment type="subcellular location">
    <subcellularLocation>
        <location evidence="1">Cell membrane</location>
        <topology evidence="1">Multi-pass membrane protein</topology>
    </subcellularLocation>
</comment>
<evidence type="ECO:0000256" key="2">
    <source>
        <dbReference type="ARBA" id="ARBA00005658"/>
    </source>
</evidence>
<accession>A0ABU2B2P6</accession>
<feature type="transmembrane region" description="Helical" evidence="9">
    <location>
        <begin position="62"/>
        <end position="85"/>
    </location>
</feature>
<gene>
    <name evidence="10" type="ORF">J2S62_002113</name>
</gene>
<feature type="transmembrane region" description="Helical" evidence="9">
    <location>
        <begin position="461"/>
        <end position="480"/>
    </location>
</feature>
<feature type="transmembrane region" description="Helical" evidence="9">
    <location>
        <begin position="376"/>
        <end position="393"/>
    </location>
</feature>
<dbReference type="InterPro" id="IPR000060">
    <property type="entry name" value="BCCT_transptr"/>
</dbReference>
<feature type="region of interest" description="Disordered" evidence="8">
    <location>
        <begin position="1"/>
        <end position="46"/>
    </location>
</feature>
<organism evidence="10 11">
    <name type="scientific">Enteractinococcus fodinae</name>
    <dbReference type="NCBI Taxonomy" id="684663"/>
    <lineage>
        <taxon>Bacteria</taxon>
        <taxon>Bacillati</taxon>
        <taxon>Actinomycetota</taxon>
        <taxon>Actinomycetes</taxon>
        <taxon>Micrococcales</taxon>
        <taxon>Micrococcaceae</taxon>
    </lineage>
</organism>
<dbReference type="EMBL" id="JAVDYJ010000001">
    <property type="protein sequence ID" value="MDR7347856.1"/>
    <property type="molecule type" value="Genomic_DNA"/>
</dbReference>
<evidence type="ECO:0000256" key="6">
    <source>
        <dbReference type="ARBA" id="ARBA00022989"/>
    </source>
</evidence>
<dbReference type="Proteomes" id="UP001183794">
    <property type="component" value="Unassembled WGS sequence"/>
</dbReference>
<comment type="similarity">
    <text evidence="2">Belongs to the BCCT transporter (TC 2.A.15) family.</text>
</comment>
<sequence>MSDTEDRNVEQSTPGLTEDDPAADVTNLAEDVPPSQRVEETQSDDEITERIKRQGVNITRGTIAPTVFWPSLILIVLVAGLTILAPDTAGTVLNATQGWIVENLGWFYMLLVGAFIVFTLVVSLTRYGTITLGREGEEPEFGLFSWFAMLFAAGMGIGLVFYGVGEPLIFATEDPKPGWPTEQSDLGLMAMAQTFVHWGLHPWAIYAVIGLALAYVIHRRGRPVSIRWALEPLLGQRVKGWMGDVIDIVAIFGTIFGIATSLGLGVQQIATGLQAIGIIDDFDNVFLVILIIVISLVAMVSVVSGLAVGIRWLSNINLSLAGILLISVMLLGPTLFIFQNMVESLGVYLANFLNLTLDVGAYTGEEGLAWSSSWTIFYWGWWMSWAPFVGIFIARISRGRTVRQFITGVLLVPTIVSVFWFSTMGGTGLYRQFFGAQDLVDPEDGVIVEAALFNVLGDLPLGQIFSGIAIILVAIFFITSSDSGSLVIDMLASGGHPNPPVWSRVLFAALEGVLAIALLLAGGLEALQAAALTTALPFSLVLLFMCFATLRSLRLDLARYDQAVARERYERVSHQLAEDFDETFGEQVDSRVDERIDYRLARTRGVFNRQAVKDDVRRDVRGRRGTRRDGDEKR</sequence>
<feature type="transmembrane region" description="Helical" evidence="9">
    <location>
        <begin position="141"/>
        <end position="164"/>
    </location>
</feature>
<feature type="transmembrane region" description="Helical" evidence="9">
    <location>
        <begin position="320"/>
        <end position="338"/>
    </location>
</feature>
<evidence type="ECO:0000256" key="3">
    <source>
        <dbReference type="ARBA" id="ARBA00022448"/>
    </source>
</evidence>
<dbReference type="Pfam" id="PF02028">
    <property type="entry name" value="BCCT"/>
    <property type="match status" value="1"/>
</dbReference>
<evidence type="ECO:0000256" key="1">
    <source>
        <dbReference type="ARBA" id="ARBA00004651"/>
    </source>
</evidence>
<keyword evidence="4" id="KW-1003">Cell membrane</keyword>
<keyword evidence="3" id="KW-0813">Transport</keyword>
<dbReference type="PANTHER" id="PTHR30047:SF7">
    <property type="entry name" value="HIGH-AFFINITY CHOLINE TRANSPORT PROTEIN"/>
    <property type="match status" value="1"/>
</dbReference>
<dbReference type="PROSITE" id="PS01303">
    <property type="entry name" value="BCCT"/>
    <property type="match status" value="1"/>
</dbReference>
<feature type="transmembrane region" description="Helical" evidence="9">
    <location>
        <begin position="105"/>
        <end position="129"/>
    </location>
</feature>
<feature type="transmembrane region" description="Helical" evidence="9">
    <location>
        <begin position="501"/>
        <end position="521"/>
    </location>
</feature>
<reference evidence="10 11" key="1">
    <citation type="submission" date="2023-07" db="EMBL/GenBank/DDBJ databases">
        <title>Sequencing the genomes of 1000 actinobacteria strains.</title>
        <authorList>
            <person name="Klenk H.-P."/>
        </authorList>
    </citation>
    <scope>NUCLEOTIDE SEQUENCE [LARGE SCALE GENOMIC DNA]</scope>
    <source>
        <strain evidence="10 11">DSM 22966</strain>
    </source>
</reference>
<name>A0ABU2B2P6_9MICC</name>
<feature type="transmembrane region" description="Helical" evidence="9">
    <location>
        <begin position="405"/>
        <end position="423"/>
    </location>
</feature>
<dbReference type="PANTHER" id="PTHR30047">
    <property type="entry name" value="HIGH-AFFINITY CHOLINE TRANSPORT PROTEIN-RELATED"/>
    <property type="match status" value="1"/>
</dbReference>
<feature type="transmembrane region" description="Helical" evidence="9">
    <location>
        <begin position="527"/>
        <end position="550"/>
    </location>
</feature>
<evidence type="ECO:0000313" key="10">
    <source>
        <dbReference type="EMBL" id="MDR7347856.1"/>
    </source>
</evidence>
<dbReference type="RefSeq" id="WP_310174516.1">
    <property type="nucleotide sequence ID" value="NZ_BAABHE010000002.1"/>
</dbReference>
<evidence type="ECO:0000313" key="11">
    <source>
        <dbReference type="Proteomes" id="UP001183794"/>
    </source>
</evidence>
<keyword evidence="6 9" id="KW-1133">Transmembrane helix</keyword>
<keyword evidence="7 9" id="KW-0472">Membrane</keyword>
<keyword evidence="11" id="KW-1185">Reference proteome</keyword>
<dbReference type="NCBIfam" id="TIGR00842">
    <property type="entry name" value="bcct"/>
    <property type="match status" value="1"/>
</dbReference>
<evidence type="ECO:0000256" key="4">
    <source>
        <dbReference type="ARBA" id="ARBA00022475"/>
    </source>
</evidence>
<evidence type="ECO:0000256" key="7">
    <source>
        <dbReference type="ARBA" id="ARBA00023136"/>
    </source>
</evidence>
<feature type="transmembrane region" description="Helical" evidence="9">
    <location>
        <begin position="245"/>
        <end position="265"/>
    </location>
</feature>
<protein>
    <submittedName>
        <fullName evidence="10">Choline/glycine/proline betaine transport protein</fullName>
    </submittedName>
</protein>
<feature type="transmembrane region" description="Helical" evidence="9">
    <location>
        <begin position="285"/>
        <end position="308"/>
    </location>
</feature>